<dbReference type="EMBL" id="NFEZ01000004">
    <property type="protein sequence ID" value="PLT45429.1"/>
    <property type="molecule type" value="Genomic_DNA"/>
</dbReference>
<dbReference type="InterPro" id="IPR043129">
    <property type="entry name" value="ATPase_NBD"/>
</dbReference>
<dbReference type="PANTHER" id="PTHR18964:SF149">
    <property type="entry name" value="BIFUNCTIONAL UDP-N-ACETYLGLUCOSAMINE 2-EPIMERASE_N-ACETYLMANNOSAMINE KINASE"/>
    <property type="match status" value="1"/>
</dbReference>
<dbReference type="SUPFAM" id="SSF53067">
    <property type="entry name" value="Actin-like ATPase domain"/>
    <property type="match status" value="1"/>
</dbReference>
<keyword evidence="3" id="KW-0119">Carbohydrate metabolism</keyword>
<sequence>MASFIQTHLKDMNRKTVFDLLSSVDSISRAEISRRTGISSPTVIKIVSYFQEKGLVIELGEGSISTAGRKPQLIRFNPDAAWSIGVVYEGDYLDVGFVDLNGNIKHRKRFKAVANLDEMLELRLPVILRAFMEEFGEARPSILGVGIGIPGVVDPDTAQIEFAAPIVGVKERRDCRSLIDRLSEQIGLPVSIDNDVKSAAWGEYITRSGEALQDLLYVSLGSGIGAGIILDGQIRRGKHSLAGEIAFTSFDPAFRMSKTEVGWIEGRLGIHPLIGKWSFLENILNDGQAGSYPTTHRGPFEEMIRYIASHLALCISNLVAALDITDVVLGGVTVEALGEALLDEVKEYLKRLCVIDVRCDLQLSRDPGVVGVAAIATNHRLMEWLEG</sequence>
<name>A0A2N5N560_9BACL</name>
<dbReference type="Proteomes" id="UP000234789">
    <property type="component" value="Unassembled WGS sequence"/>
</dbReference>
<keyword evidence="5" id="KW-1185">Reference proteome</keyword>
<reference evidence="4 5" key="1">
    <citation type="submission" date="2017-05" db="EMBL/GenBank/DDBJ databases">
        <title>Functional genome analysis of Paenibacillus pasadenensis strain R16: insights on endophytic life style and antifungal activity.</title>
        <authorList>
            <person name="Passera A."/>
            <person name="Marcolungo L."/>
            <person name="Casati P."/>
            <person name="Brasca M."/>
            <person name="Quaglino F."/>
            <person name="Delledonne M."/>
        </authorList>
    </citation>
    <scope>NUCLEOTIDE SEQUENCE [LARGE SCALE GENOMIC DNA]</scope>
    <source>
        <strain evidence="4 5">R16</strain>
    </source>
</reference>
<evidence type="ECO:0000256" key="2">
    <source>
        <dbReference type="ARBA" id="ARBA00006479"/>
    </source>
</evidence>
<dbReference type="InterPro" id="IPR036390">
    <property type="entry name" value="WH_DNA-bd_sf"/>
</dbReference>
<dbReference type="InterPro" id="IPR036388">
    <property type="entry name" value="WH-like_DNA-bd_sf"/>
</dbReference>
<accession>A0A2N5N560</accession>
<comment type="function">
    <text evidence="1">Transcriptional repressor of xylose-utilizing enzymes.</text>
</comment>
<dbReference type="CDD" id="cd23763">
    <property type="entry name" value="ASKHA_ATPase_ROK"/>
    <property type="match status" value="1"/>
</dbReference>
<organism evidence="4 5">
    <name type="scientific">Paenibacillus pasadenensis</name>
    <dbReference type="NCBI Taxonomy" id="217090"/>
    <lineage>
        <taxon>Bacteria</taxon>
        <taxon>Bacillati</taxon>
        <taxon>Bacillota</taxon>
        <taxon>Bacilli</taxon>
        <taxon>Bacillales</taxon>
        <taxon>Paenibacillaceae</taxon>
        <taxon>Paenibacillus</taxon>
    </lineage>
</organism>
<dbReference type="Pfam" id="PF00480">
    <property type="entry name" value="ROK"/>
    <property type="match status" value="1"/>
</dbReference>
<dbReference type="Gene3D" id="1.10.10.10">
    <property type="entry name" value="Winged helix-like DNA-binding domain superfamily/Winged helix DNA-binding domain"/>
    <property type="match status" value="1"/>
</dbReference>
<comment type="caution">
    <text evidence="4">The sequence shown here is derived from an EMBL/GenBank/DDBJ whole genome shotgun (WGS) entry which is preliminary data.</text>
</comment>
<keyword evidence="3" id="KW-0859">Xylose metabolism</keyword>
<evidence type="ECO:0000256" key="1">
    <source>
        <dbReference type="ARBA" id="ARBA00002486"/>
    </source>
</evidence>
<dbReference type="InterPro" id="IPR000600">
    <property type="entry name" value="ROK"/>
</dbReference>
<evidence type="ECO:0000313" key="4">
    <source>
        <dbReference type="EMBL" id="PLT45429.1"/>
    </source>
</evidence>
<evidence type="ECO:0000256" key="3">
    <source>
        <dbReference type="ARBA" id="ARBA00022629"/>
    </source>
</evidence>
<dbReference type="AlphaFoldDB" id="A0A2N5N560"/>
<protein>
    <submittedName>
        <fullName evidence="4">Xylose-responsive transcription regulator, ROK family</fullName>
    </submittedName>
</protein>
<proteinExistence type="inferred from homology"/>
<gene>
    <name evidence="4" type="ORF">B8V81_3860</name>
</gene>
<evidence type="ECO:0000313" key="5">
    <source>
        <dbReference type="Proteomes" id="UP000234789"/>
    </source>
</evidence>
<dbReference type="Gene3D" id="3.30.420.40">
    <property type="match status" value="2"/>
</dbReference>
<dbReference type="SUPFAM" id="SSF46785">
    <property type="entry name" value="Winged helix' DNA-binding domain"/>
    <property type="match status" value="1"/>
</dbReference>
<dbReference type="RefSeq" id="WP_180968491.1">
    <property type="nucleotide sequence ID" value="NZ_NFEZ01000004.1"/>
</dbReference>
<dbReference type="GO" id="GO:0042732">
    <property type="term" value="P:D-xylose metabolic process"/>
    <property type="evidence" value="ECO:0007669"/>
    <property type="project" value="UniProtKB-KW"/>
</dbReference>
<comment type="similarity">
    <text evidence="2">Belongs to the ROK (NagC/XylR) family.</text>
</comment>
<dbReference type="PANTHER" id="PTHR18964">
    <property type="entry name" value="ROK (REPRESSOR, ORF, KINASE) FAMILY"/>
    <property type="match status" value="1"/>
</dbReference>